<proteinExistence type="predicted"/>
<dbReference type="PANTHER" id="PTHR30055:SF151">
    <property type="entry name" value="TRANSCRIPTIONAL REGULATORY PROTEIN"/>
    <property type="match status" value="1"/>
</dbReference>
<dbReference type="EMBL" id="RDBE01000010">
    <property type="protein sequence ID" value="RLV48126.1"/>
    <property type="molecule type" value="Genomic_DNA"/>
</dbReference>
<keyword evidence="1" id="KW-0805">Transcription regulation</keyword>
<dbReference type="GO" id="GO:0045892">
    <property type="term" value="P:negative regulation of DNA-templated transcription"/>
    <property type="evidence" value="ECO:0007669"/>
    <property type="project" value="InterPro"/>
</dbReference>
<reference evidence="6 7" key="1">
    <citation type="submission" date="2018-10" db="EMBL/GenBank/DDBJ databases">
        <title>Marmoricola sp. 4Q3S-7 whole genome shotgun sequence.</title>
        <authorList>
            <person name="Li F."/>
        </authorList>
    </citation>
    <scope>NUCLEOTIDE SEQUENCE [LARGE SCALE GENOMIC DNA]</scope>
    <source>
        <strain evidence="6 7">4Q3S-7</strain>
    </source>
</reference>
<protein>
    <submittedName>
        <fullName evidence="6">TetR/AcrR family transcriptional regulator</fullName>
    </submittedName>
</protein>
<dbReference type="InterPro" id="IPR050109">
    <property type="entry name" value="HTH-type_TetR-like_transc_reg"/>
</dbReference>
<evidence type="ECO:0000256" key="1">
    <source>
        <dbReference type="ARBA" id="ARBA00023015"/>
    </source>
</evidence>
<keyword evidence="7" id="KW-1185">Reference proteome</keyword>
<evidence type="ECO:0000256" key="4">
    <source>
        <dbReference type="PROSITE-ProRule" id="PRU00335"/>
    </source>
</evidence>
<feature type="DNA-binding region" description="H-T-H motif" evidence="4">
    <location>
        <begin position="63"/>
        <end position="82"/>
    </location>
</feature>
<evidence type="ECO:0000256" key="2">
    <source>
        <dbReference type="ARBA" id="ARBA00023125"/>
    </source>
</evidence>
<keyword evidence="2 4" id="KW-0238">DNA-binding</keyword>
<dbReference type="Pfam" id="PF02909">
    <property type="entry name" value="TetR_C_1"/>
    <property type="match status" value="1"/>
</dbReference>
<dbReference type="AlphaFoldDB" id="A0A3L8NY34"/>
<dbReference type="SUPFAM" id="SSF46689">
    <property type="entry name" value="Homeodomain-like"/>
    <property type="match status" value="1"/>
</dbReference>
<evidence type="ECO:0000256" key="3">
    <source>
        <dbReference type="ARBA" id="ARBA00023163"/>
    </source>
</evidence>
<dbReference type="PANTHER" id="PTHR30055">
    <property type="entry name" value="HTH-TYPE TRANSCRIPTIONAL REGULATOR RUTR"/>
    <property type="match status" value="1"/>
</dbReference>
<dbReference type="InterPro" id="IPR004111">
    <property type="entry name" value="Repressor_TetR_C"/>
</dbReference>
<organism evidence="6 7">
    <name type="scientific">Nocardioides mangrovicus</name>
    <dbReference type="NCBI Taxonomy" id="2478913"/>
    <lineage>
        <taxon>Bacteria</taxon>
        <taxon>Bacillati</taxon>
        <taxon>Actinomycetota</taxon>
        <taxon>Actinomycetes</taxon>
        <taxon>Propionibacteriales</taxon>
        <taxon>Nocardioidaceae</taxon>
        <taxon>Nocardioides</taxon>
    </lineage>
</organism>
<dbReference type="InterPro" id="IPR009057">
    <property type="entry name" value="Homeodomain-like_sf"/>
</dbReference>
<dbReference type="Pfam" id="PF00440">
    <property type="entry name" value="TetR_N"/>
    <property type="match status" value="1"/>
</dbReference>
<keyword evidence="3" id="KW-0804">Transcription</keyword>
<evidence type="ECO:0000313" key="6">
    <source>
        <dbReference type="EMBL" id="RLV48126.1"/>
    </source>
</evidence>
<dbReference type="Gene3D" id="1.10.357.10">
    <property type="entry name" value="Tetracycline Repressor, domain 2"/>
    <property type="match status" value="1"/>
</dbReference>
<dbReference type="GO" id="GO:0003700">
    <property type="term" value="F:DNA-binding transcription factor activity"/>
    <property type="evidence" value="ECO:0007669"/>
    <property type="project" value="TreeGrafter"/>
</dbReference>
<sequence>MDERCSTHEHRSCQLGWAAMSMGKVDRVRAKAAKRARRRPLSKQAMVDVALRIVDTEGTEAVSMRRVAAEFDTGPASLYAHVRDKDELLRLVLDRVIDEMEVPTADAWQDVVRGFAHNVRSAYQRHADVARLSFAHIPTGEKVLAGSERLLRAMIEAGVPDRVAAWALDILSLYVGADAFEGWIMQQRFSHDARGRPVAEVDADFVASVQHDMGAMPADRYPYLARALPVMTSGTSDERFSFGVDMLIAGFAAQIPEQP</sequence>
<dbReference type="Proteomes" id="UP000281708">
    <property type="component" value="Unassembled WGS sequence"/>
</dbReference>
<dbReference type="InterPro" id="IPR001647">
    <property type="entry name" value="HTH_TetR"/>
</dbReference>
<dbReference type="GO" id="GO:0000976">
    <property type="term" value="F:transcription cis-regulatory region binding"/>
    <property type="evidence" value="ECO:0007669"/>
    <property type="project" value="TreeGrafter"/>
</dbReference>
<name>A0A3L8NY34_9ACTN</name>
<dbReference type="PROSITE" id="PS50977">
    <property type="entry name" value="HTH_TETR_2"/>
    <property type="match status" value="1"/>
</dbReference>
<dbReference type="SUPFAM" id="SSF48498">
    <property type="entry name" value="Tetracyclin repressor-like, C-terminal domain"/>
    <property type="match status" value="1"/>
</dbReference>
<dbReference type="InterPro" id="IPR036271">
    <property type="entry name" value="Tet_transcr_reg_TetR-rel_C_sf"/>
</dbReference>
<feature type="domain" description="HTH tetR-type" evidence="5">
    <location>
        <begin position="40"/>
        <end position="100"/>
    </location>
</feature>
<evidence type="ECO:0000313" key="7">
    <source>
        <dbReference type="Proteomes" id="UP000281708"/>
    </source>
</evidence>
<comment type="caution">
    <text evidence="6">The sequence shown here is derived from an EMBL/GenBank/DDBJ whole genome shotgun (WGS) entry which is preliminary data.</text>
</comment>
<gene>
    <name evidence="6" type="ORF">D9V37_18785</name>
</gene>
<evidence type="ECO:0000259" key="5">
    <source>
        <dbReference type="PROSITE" id="PS50977"/>
    </source>
</evidence>
<accession>A0A3L8NY34</accession>